<comment type="caution">
    <text evidence="2">The sequence shown here is derived from an EMBL/GenBank/DDBJ whole genome shotgun (WGS) entry which is preliminary data.</text>
</comment>
<proteinExistence type="predicted"/>
<dbReference type="Proteomes" id="UP000315439">
    <property type="component" value="Unassembled WGS sequence"/>
</dbReference>
<evidence type="ECO:0000313" key="3">
    <source>
        <dbReference type="Proteomes" id="UP000315439"/>
    </source>
</evidence>
<feature type="transmembrane region" description="Helical" evidence="1">
    <location>
        <begin position="126"/>
        <end position="146"/>
    </location>
</feature>
<organism evidence="2 3">
    <name type="scientific">Aliikangiella coralliicola</name>
    <dbReference type="NCBI Taxonomy" id="2592383"/>
    <lineage>
        <taxon>Bacteria</taxon>
        <taxon>Pseudomonadati</taxon>
        <taxon>Pseudomonadota</taxon>
        <taxon>Gammaproteobacteria</taxon>
        <taxon>Oceanospirillales</taxon>
        <taxon>Pleioneaceae</taxon>
        <taxon>Aliikangiella</taxon>
    </lineage>
</organism>
<evidence type="ECO:0000313" key="2">
    <source>
        <dbReference type="EMBL" id="TQV89251.1"/>
    </source>
</evidence>
<feature type="transmembrane region" description="Helical" evidence="1">
    <location>
        <begin position="84"/>
        <end position="106"/>
    </location>
</feature>
<keyword evidence="3" id="KW-1185">Reference proteome</keyword>
<dbReference type="EMBL" id="VIKS01000002">
    <property type="protein sequence ID" value="TQV89251.1"/>
    <property type="molecule type" value="Genomic_DNA"/>
</dbReference>
<reference evidence="2 3" key="1">
    <citation type="submission" date="2019-07" db="EMBL/GenBank/DDBJ databases">
        <title>Draft genome for Aliikangiella sp. M105.</title>
        <authorList>
            <person name="Wang G."/>
        </authorList>
    </citation>
    <scope>NUCLEOTIDE SEQUENCE [LARGE SCALE GENOMIC DNA]</scope>
    <source>
        <strain evidence="2 3">M105</strain>
    </source>
</reference>
<feature type="transmembrane region" description="Helical" evidence="1">
    <location>
        <begin position="183"/>
        <end position="204"/>
    </location>
</feature>
<evidence type="ECO:0008006" key="4">
    <source>
        <dbReference type="Google" id="ProtNLM"/>
    </source>
</evidence>
<feature type="transmembrane region" description="Helical" evidence="1">
    <location>
        <begin position="6"/>
        <end position="28"/>
    </location>
</feature>
<dbReference type="AlphaFoldDB" id="A0A545UIF6"/>
<evidence type="ECO:0000256" key="1">
    <source>
        <dbReference type="SAM" id="Phobius"/>
    </source>
</evidence>
<protein>
    <recommendedName>
        <fullName evidence="4">DUF2306 domain-containing protein</fullName>
    </recommendedName>
</protein>
<keyword evidence="1" id="KW-0472">Membrane</keyword>
<keyword evidence="1" id="KW-0812">Transmembrane</keyword>
<feature type="transmembrane region" description="Helical" evidence="1">
    <location>
        <begin position="152"/>
        <end position="171"/>
    </location>
</feature>
<gene>
    <name evidence="2" type="ORF">FLL46_03735</name>
</gene>
<dbReference type="RefSeq" id="WP_142892101.1">
    <property type="nucleotide sequence ID" value="NZ_ML660161.1"/>
</dbReference>
<dbReference type="OrthoDB" id="5984490at2"/>
<feature type="transmembrane region" description="Helical" evidence="1">
    <location>
        <begin position="40"/>
        <end position="64"/>
    </location>
</feature>
<sequence length="247" mass="27645">MPQLIHQIAFYIHVIAGSIALVVFWLPIFAKKGDKKHRRFGQLFVNGMYAVSISGVLMTLFVLVDPIGVRAPERNLDIEQAYNLAYQNRVFAGFLLMLSILVFSNVKQSVLVLKVKAQRELLKTRFHIGTIIFLGMVGLVVGWIGFSEQLLLLQIFSVLSVLNSIGMLHYIYKSNLKQREWIIAHLGNILGAGIGAYTAFFAFGGSRLFSEILTGNLQVIPWIAPGVIGVVSSIYLTKKYQQQFRVA</sequence>
<name>A0A545UIF6_9GAMM</name>
<accession>A0A545UIF6</accession>
<keyword evidence="1" id="KW-1133">Transmembrane helix</keyword>
<feature type="transmembrane region" description="Helical" evidence="1">
    <location>
        <begin position="219"/>
        <end position="237"/>
    </location>
</feature>